<evidence type="ECO:0000256" key="9">
    <source>
        <dbReference type="SAM" id="MobiDB-lite"/>
    </source>
</evidence>
<organism evidence="11 12">
    <name type="scientific">Limulus polyphemus</name>
    <name type="common">Atlantic horseshoe crab</name>
    <dbReference type="NCBI Taxonomy" id="6850"/>
    <lineage>
        <taxon>Eukaryota</taxon>
        <taxon>Metazoa</taxon>
        <taxon>Ecdysozoa</taxon>
        <taxon>Arthropoda</taxon>
        <taxon>Chelicerata</taxon>
        <taxon>Merostomata</taxon>
        <taxon>Xiphosura</taxon>
        <taxon>Limulidae</taxon>
        <taxon>Limulus</taxon>
    </lineage>
</organism>
<dbReference type="Gene3D" id="1.20.1250.20">
    <property type="entry name" value="MFS general substrate transporter like domains"/>
    <property type="match status" value="1"/>
</dbReference>
<evidence type="ECO:0000256" key="5">
    <source>
        <dbReference type="ARBA" id="ARBA00022989"/>
    </source>
</evidence>
<keyword evidence="8" id="KW-0813">Transport</keyword>
<reference evidence="12" key="1">
    <citation type="submission" date="2025-08" db="UniProtKB">
        <authorList>
            <consortium name="RefSeq"/>
        </authorList>
    </citation>
    <scope>IDENTIFICATION</scope>
    <source>
        <tissue evidence="12">Muscle</tissue>
    </source>
</reference>
<dbReference type="SUPFAM" id="SSF100895">
    <property type="entry name" value="Kazal-type serine protease inhibitors"/>
    <property type="match status" value="1"/>
</dbReference>
<feature type="transmembrane region" description="Helical" evidence="8">
    <location>
        <begin position="122"/>
        <end position="144"/>
    </location>
</feature>
<dbReference type="RefSeq" id="XP_022244931.1">
    <property type="nucleotide sequence ID" value="XM_022389223.1"/>
</dbReference>
<feature type="transmembrane region" description="Helical" evidence="8">
    <location>
        <begin position="377"/>
        <end position="397"/>
    </location>
</feature>
<keyword evidence="11" id="KW-1185">Reference proteome</keyword>
<keyword evidence="5 8" id="KW-1133">Transmembrane helix</keyword>
<feature type="compositionally biased region" description="Polar residues" evidence="9">
    <location>
        <begin position="1"/>
        <end position="18"/>
    </location>
</feature>
<sequence length="681" mass="75205">MSSKSKSASVLQQFSPVPTTETTFEEELSENNDDVQCGIGRFKPRWLQRFANPKVYLINFCLLGFTQGAYFTYLIGILSTIEKRFAFESKITGLILIADNLSPIFTSFLIGHFGGSGHRPRWIAAGMFITAVSCFVSASPYFFFGAGVHLLDRSDISLNNASSQLCEISGKECIDVKLSSTIPAVSLFFTGSFLLGFGAVAYYSIGTPYLDDNVAKKDSPLYFAVSFALRLFGPAIGFLLSSACLRLYENPTYDPGFGTKDPRWIGAWWLGFVILGLALILFTLPICLFPRRLPRKTGNTKAEKARMDHILSEKNKAFKEKLKELPKALLRLFKNPMLMCHTLGSNFRFIAMFGFYISMPRYVESQFRQSASSASFYSGTISIFTMLIGILGGGAIIRKFKPRPKYLTGYMFAVEVIGILGLLASMFIGCTSLNLAGSTISENGIQLENSCNSHCGCTTRVFKPVCGPDGVSNYFSPCFAGCTGETGEGKSIVRFHKLQLCSKRNEHFSEAEVTSKYCPFECGNFVFYIVVLCIGKMISATARVGNTLVTLRCVEPKDKSLALGVLEAFFCLFAFIPYPLIYGAIVDSSCLVWEETCGETGNCWIYDSEKFRYSLHGASLAFLTLSVIFDFLVFLLSSRLKNFYSEDDGKESQIDKVQEELTTGHLGGSNTVSLNSIPASL</sequence>
<dbReference type="PROSITE" id="PS51465">
    <property type="entry name" value="KAZAL_2"/>
    <property type="match status" value="1"/>
</dbReference>
<evidence type="ECO:0000256" key="3">
    <source>
        <dbReference type="ARBA" id="ARBA00022475"/>
    </source>
</evidence>
<dbReference type="Proteomes" id="UP000694941">
    <property type="component" value="Unplaced"/>
</dbReference>
<feature type="transmembrane region" description="Helical" evidence="8">
    <location>
        <begin position="55"/>
        <end position="79"/>
    </location>
</feature>
<keyword evidence="4 8" id="KW-0812">Transmembrane</keyword>
<dbReference type="PANTHER" id="PTHR11388:SF76">
    <property type="entry name" value="SOLUTE CARRIER ORGANIC ANION TRANSPORTER FAMILY MEMBER"/>
    <property type="match status" value="1"/>
</dbReference>
<proteinExistence type="inferred from homology"/>
<evidence type="ECO:0000256" key="2">
    <source>
        <dbReference type="ARBA" id="ARBA00009657"/>
    </source>
</evidence>
<feature type="transmembrane region" description="Helical" evidence="8">
    <location>
        <begin position="91"/>
        <end position="110"/>
    </location>
</feature>
<dbReference type="Pfam" id="PF03137">
    <property type="entry name" value="OATP"/>
    <property type="match status" value="1"/>
</dbReference>
<dbReference type="InterPro" id="IPR002350">
    <property type="entry name" value="Kazal_dom"/>
</dbReference>
<feature type="transmembrane region" description="Helical" evidence="8">
    <location>
        <begin position="409"/>
        <end position="428"/>
    </location>
</feature>
<feature type="transmembrane region" description="Helical" evidence="8">
    <location>
        <begin position="337"/>
        <end position="357"/>
    </location>
</feature>
<evidence type="ECO:0000256" key="8">
    <source>
        <dbReference type="RuleBase" id="RU362056"/>
    </source>
</evidence>
<keyword evidence="3" id="KW-1003">Cell membrane</keyword>
<accession>A0ABM1SMS5</accession>
<evidence type="ECO:0000256" key="1">
    <source>
        <dbReference type="ARBA" id="ARBA00004651"/>
    </source>
</evidence>
<comment type="similarity">
    <text evidence="2 8">Belongs to the organo anion transporter (TC 2.A.60) family.</text>
</comment>
<evidence type="ECO:0000313" key="12">
    <source>
        <dbReference type="RefSeq" id="XP_022244931.1"/>
    </source>
</evidence>
<feature type="transmembrane region" description="Helical" evidence="8">
    <location>
        <begin position="615"/>
        <end position="636"/>
    </location>
</feature>
<comment type="subcellular location">
    <subcellularLocation>
        <location evidence="1 8">Cell membrane</location>
        <topology evidence="1 8">Multi-pass membrane protein</topology>
    </subcellularLocation>
</comment>
<keyword evidence="8" id="KW-0406">Ion transport</keyword>
<feature type="transmembrane region" description="Helical" evidence="8">
    <location>
        <begin position="187"/>
        <end position="210"/>
    </location>
</feature>
<dbReference type="InterPro" id="IPR036259">
    <property type="entry name" value="MFS_trans_sf"/>
</dbReference>
<evidence type="ECO:0000256" key="6">
    <source>
        <dbReference type="ARBA" id="ARBA00023136"/>
    </source>
</evidence>
<dbReference type="CDD" id="cd17336">
    <property type="entry name" value="MFS_SLCO_OATP"/>
    <property type="match status" value="1"/>
</dbReference>
<feature type="transmembrane region" description="Helical" evidence="8">
    <location>
        <begin position="222"/>
        <end position="248"/>
    </location>
</feature>
<dbReference type="InterPro" id="IPR004156">
    <property type="entry name" value="OATP"/>
</dbReference>
<feature type="transmembrane region" description="Helical" evidence="8">
    <location>
        <begin position="561"/>
        <end position="585"/>
    </location>
</feature>
<evidence type="ECO:0000259" key="10">
    <source>
        <dbReference type="PROSITE" id="PS51465"/>
    </source>
</evidence>
<dbReference type="SUPFAM" id="SSF103473">
    <property type="entry name" value="MFS general substrate transporter"/>
    <property type="match status" value="1"/>
</dbReference>
<dbReference type="NCBIfam" id="TIGR00805">
    <property type="entry name" value="oat"/>
    <property type="match status" value="1"/>
</dbReference>
<evidence type="ECO:0000313" key="11">
    <source>
        <dbReference type="Proteomes" id="UP000694941"/>
    </source>
</evidence>
<evidence type="ECO:0000256" key="7">
    <source>
        <dbReference type="ARBA" id="ARBA00023157"/>
    </source>
</evidence>
<keyword evidence="7" id="KW-1015">Disulfide bond</keyword>
<keyword evidence="6 8" id="KW-0472">Membrane</keyword>
<feature type="transmembrane region" description="Helical" evidence="8">
    <location>
        <begin position="268"/>
        <end position="289"/>
    </location>
</feature>
<feature type="domain" description="Kazal-like" evidence="10">
    <location>
        <begin position="445"/>
        <end position="503"/>
    </location>
</feature>
<protein>
    <recommendedName>
        <fullName evidence="8">Solute carrier organic anion transporter family member</fullName>
    </recommendedName>
</protein>
<feature type="region of interest" description="Disordered" evidence="9">
    <location>
        <begin position="1"/>
        <end position="21"/>
    </location>
</feature>
<dbReference type="Pfam" id="PF07648">
    <property type="entry name" value="Kazal_2"/>
    <property type="match status" value="1"/>
</dbReference>
<gene>
    <name evidence="12" type="primary">LOC106462005</name>
</gene>
<dbReference type="PANTHER" id="PTHR11388">
    <property type="entry name" value="ORGANIC ANION TRANSPORTER"/>
    <property type="match status" value="1"/>
</dbReference>
<evidence type="ECO:0000256" key="4">
    <source>
        <dbReference type="ARBA" id="ARBA00022692"/>
    </source>
</evidence>
<dbReference type="GeneID" id="106462005"/>
<feature type="transmembrane region" description="Helical" evidence="8">
    <location>
        <begin position="525"/>
        <end position="549"/>
    </location>
</feature>
<dbReference type="InterPro" id="IPR036058">
    <property type="entry name" value="Kazal_dom_sf"/>
</dbReference>
<name>A0ABM1SMS5_LIMPO</name>